<gene>
    <name evidence="3" type="ORF">K489DRAFT_136107</name>
</gene>
<reference evidence="3" key="3">
    <citation type="submission" date="2025-08" db="UniProtKB">
        <authorList>
            <consortium name="RefSeq"/>
        </authorList>
    </citation>
    <scope>IDENTIFICATION</scope>
    <source>
        <strain evidence="3">CBS 342.82</strain>
    </source>
</reference>
<keyword evidence="2" id="KW-1185">Reference proteome</keyword>
<protein>
    <submittedName>
        <fullName evidence="3">Uncharacterized protein</fullName>
    </submittedName>
</protein>
<dbReference type="Proteomes" id="UP000504637">
    <property type="component" value="Unplaced"/>
</dbReference>
<evidence type="ECO:0000256" key="1">
    <source>
        <dbReference type="SAM" id="MobiDB-lite"/>
    </source>
</evidence>
<feature type="compositionally biased region" description="Polar residues" evidence="1">
    <location>
        <begin position="491"/>
        <end position="501"/>
    </location>
</feature>
<evidence type="ECO:0000313" key="2">
    <source>
        <dbReference type="Proteomes" id="UP000504637"/>
    </source>
</evidence>
<organism evidence="3">
    <name type="scientific">Dissoconium aciculare CBS 342.82</name>
    <dbReference type="NCBI Taxonomy" id="1314786"/>
    <lineage>
        <taxon>Eukaryota</taxon>
        <taxon>Fungi</taxon>
        <taxon>Dikarya</taxon>
        <taxon>Ascomycota</taxon>
        <taxon>Pezizomycotina</taxon>
        <taxon>Dothideomycetes</taxon>
        <taxon>Dothideomycetidae</taxon>
        <taxon>Mycosphaerellales</taxon>
        <taxon>Dissoconiaceae</taxon>
        <taxon>Dissoconium</taxon>
    </lineage>
</organism>
<feature type="region of interest" description="Disordered" evidence="1">
    <location>
        <begin position="482"/>
        <end position="541"/>
    </location>
</feature>
<proteinExistence type="predicted"/>
<dbReference type="RefSeq" id="XP_033454980.1">
    <property type="nucleotide sequence ID" value="XM_033599086.1"/>
</dbReference>
<feature type="compositionally biased region" description="Acidic residues" evidence="1">
    <location>
        <begin position="512"/>
        <end position="521"/>
    </location>
</feature>
<accession>A0A6J3LRN9</accession>
<dbReference type="AlphaFoldDB" id="A0A6J3LRN9"/>
<name>A0A6J3LRN9_9PEZI</name>
<feature type="compositionally biased region" description="Polar residues" evidence="1">
    <location>
        <begin position="38"/>
        <end position="47"/>
    </location>
</feature>
<reference evidence="3" key="2">
    <citation type="submission" date="2020-04" db="EMBL/GenBank/DDBJ databases">
        <authorList>
            <consortium name="NCBI Genome Project"/>
        </authorList>
    </citation>
    <scope>NUCLEOTIDE SEQUENCE</scope>
    <source>
        <strain evidence="3">CBS 342.82</strain>
    </source>
</reference>
<feature type="compositionally biased region" description="Polar residues" evidence="1">
    <location>
        <begin position="72"/>
        <end position="95"/>
    </location>
</feature>
<reference evidence="3" key="1">
    <citation type="submission" date="2020-01" db="EMBL/GenBank/DDBJ databases">
        <authorList>
            <consortium name="DOE Joint Genome Institute"/>
            <person name="Haridas S."/>
            <person name="Albert R."/>
            <person name="Binder M."/>
            <person name="Bloem J."/>
            <person name="Labutti K."/>
            <person name="Salamov A."/>
            <person name="Andreopoulos B."/>
            <person name="Baker S.E."/>
            <person name="Barry K."/>
            <person name="Bills G."/>
            <person name="Bluhm B.H."/>
            <person name="Cannon C."/>
            <person name="Castanera R."/>
            <person name="Culley D.E."/>
            <person name="Daum C."/>
            <person name="Ezra D."/>
            <person name="Gonzalez J.B."/>
            <person name="Henrissat B."/>
            <person name="Kuo A."/>
            <person name="Liang C."/>
            <person name="Lipzen A."/>
            <person name="Lutzoni F."/>
            <person name="Magnuson J."/>
            <person name="Mondo S."/>
            <person name="Nolan M."/>
            <person name="Ohm R."/>
            <person name="Pangilinan J."/>
            <person name="Park H.-J."/>
            <person name="Ramirez L."/>
            <person name="Alfaro M."/>
            <person name="Sun H."/>
            <person name="Tritt A."/>
            <person name="Yoshinaga Y."/>
            <person name="Zwiers L.-H."/>
            <person name="Turgeon B.G."/>
            <person name="Goodwin S.B."/>
            <person name="Spatafora J.W."/>
            <person name="Crous P.W."/>
            <person name="Grigoriev I.V."/>
        </authorList>
    </citation>
    <scope>NUCLEOTIDE SEQUENCE</scope>
    <source>
        <strain evidence="3">CBS 342.82</strain>
    </source>
</reference>
<evidence type="ECO:0000313" key="3">
    <source>
        <dbReference type="RefSeq" id="XP_033454980.1"/>
    </source>
</evidence>
<feature type="region of interest" description="Disordered" evidence="1">
    <location>
        <begin position="1"/>
        <end position="104"/>
    </location>
</feature>
<sequence>MKFLQKMDTQGDDQVSHDPSRRTQPARKRRDERKQVSAYFQTMPQSPERQRQENPPHSESTSTKDLRRQHGVTPTNIVNANVNSPQATHESSQGLVNDGDRDRSVKSGRCFTWSTSAGGNELPSLPSRPSHTMRVDHANNRETRKPEFSQVHHVLKNNSLDSRQDGEDNYIAPHSQKASSSVPMPFNKVPLPVAREQHDRRSHATTWTTRVTPAHYMSDILQIDTNVLASEAMKKLPFGLALEQTVNKENIEPVRETPTSSSLRRAFDKIKHTTPITNGASETSRRILHAQEKQIAGITGAASRIPPGMPFETSKFERPPRGGTNVVMRTIPHRGVQRSADSSATSIFRILHPMELFEPRPRVQFLERRSPLRAAICRRDVDGQRLTMSTHSADVQDPPFLCTSRSPTNTNKHLPTPYFYLRDEDCRTRQADKVDLALLSPSQAAYNGPVEMYNDAIEEDTPAALLSWDLAQSTDTANLHEKEVSRENGLNPITQQSTGQMQKPLFELKDGLEDEEVESIPEDPVPSRRGFDGFWRPQKFY</sequence>
<feature type="compositionally biased region" description="Basic and acidic residues" evidence="1">
    <location>
        <begin position="48"/>
        <end position="68"/>
    </location>
</feature>
<dbReference type="GeneID" id="54356885"/>
<feature type="region of interest" description="Disordered" evidence="1">
    <location>
        <begin position="301"/>
        <end position="323"/>
    </location>
</feature>